<accession>A0ABY3W3X1</accession>
<dbReference type="RefSeq" id="WP_127511711.1">
    <property type="nucleotide sequence ID" value="NZ_CP093326.1"/>
</dbReference>
<dbReference type="InterPro" id="IPR021408">
    <property type="entry name" value="DUF3046"/>
</dbReference>
<organism evidence="1 2">
    <name type="scientific">Arthrobacter sulfonylureivorans</name>
    <dbReference type="NCBI Taxonomy" id="2486855"/>
    <lineage>
        <taxon>Bacteria</taxon>
        <taxon>Bacillati</taxon>
        <taxon>Actinomycetota</taxon>
        <taxon>Actinomycetes</taxon>
        <taxon>Micrococcales</taxon>
        <taxon>Micrococcaceae</taxon>
        <taxon>Arthrobacter</taxon>
    </lineage>
</organism>
<proteinExistence type="predicted"/>
<keyword evidence="2" id="KW-1185">Reference proteome</keyword>
<protein>
    <submittedName>
        <fullName evidence="1">DUF3046 domain-containing protein</fullName>
    </submittedName>
</protein>
<dbReference type="EMBL" id="CP093326">
    <property type="protein sequence ID" value="UNK44785.1"/>
    <property type="molecule type" value="Genomic_DNA"/>
</dbReference>
<gene>
    <name evidence="1" type="ORF">MNQ99_12510</name>
</gene>
<name>A0ABY3W3X1_9MICC</name>
<dbReference type="Pfam" id="PF11248">
    <property type="entry name" value="DUF3046"/>
    <property type="match status" value="1"/>
</dbReference>
<dbReference type="Proteomes" id="UP000829069">
    <property type="component" value="Chromosome"/>
</dbReference>
<reference evidence="1 2" key="1">
    <citation type="submission" date="2022-03" db="EMBL/GenBank/DDBJ databases">
        <title>Isotopic signatures of nitrous oxide derived from detoxification processes.</title>
        <authorList>
            <person name="Behrendt U."/>
            <person name="Buchen C."/>
            <person name="Well R."/>
            <person name="Ulrich A."/>
            <person name="Rohe L."/>
            <person name="Kolb S."/>
            <person name="Schloter M."/>
            <person name="Horn M.A."/>
            <person name="Augustin J."/>
        </authorList>
    </citation>
    <scope>NUCLEOTIDE SEQUENCE [LARGE SCALE GENOMIC DNA]</scope>
    <source>
        <strain evidence="1 2">S4-C24</strain>
    </source>
</reference>
<evidence type="ECO:0000313" key="1">
    <source>
        <dbReference type="EMBL" id="UNK44785.1"/>
    </source>
</evidence>
<evidence type="ECO:0000313" key="2">
    <source>
        <dbReference type="Proteomes" id="UP000829069"/>
    </source>
</evidence>
<sequence>MRISDFWRLMDDEFGSAYSHVLAADLVLGQLGGRTAAEALAAGIPPKSVWLAVCDIQDVPQERRWGKDREPRS</sequence>